<name>A0A268F726_NIACI</name>
<proteinExistence type="predicted"/>
<dbReference type="AlphaFoldDB" id="A0A268F726"/>
<accession>A0A268F726</accession>
<organism evidence="1 2">
    <name type="scientific">Niallia circulans</name>
    <name type="common">Bacillus circulans</name>
    <dbReference type="NCBI Taxonomy" id="1397"/>
    <lineage>
        <taxon>Bacteria</taxon>
        <taxon>Bacillati</taxon>
        <taxon>Bacillota</taxon>
        <taxon>Bacilli</taxon>
        <taxon>Bacillales</taxon>
        <taxon>Bacillaceae</taxon>
        <taxon>Niallia</taxon>
    </lineage>
</organism>
<gene>
    <name evidence="1" type="ORF">CHH57_21845</name>
</gene>
<dbReference type="EMBL" id="NPBQ01000132">
    <property type="protein sequence ID" value="PAD81129.1"/>
    <property type="molecule type" value="Genomic_DNA"/>
</dbReference>
<dbReference type="KEGG" id="bcir:C2I06_19650"/>
<dbReference type="Proteomes" id="UP000216961">
    <property type="component" value="Unassembled WGS sequence"/>
</dbReference>
<sequence>MRGNGDGTINKYDIPSHWPSAEQIKEPMQEYTKNIIEYPKEISIQPGNDEEVEKLIKIIKTEF</sequence>
<evidence type="ECO:0000313" key="1">
    <source>
        <dbReference type="EMBL" id="PAD81129.1"/>
    </source>
</evidence>
<protein>
    <submittedName>
        <fullName evidence="1">Uncharacterized protein</fullName>
    </submittedName>
</protein>
<reference evidence="1 2" key="1">
    <citation type="submission" date="2017-07" db="EMBL/GenBank/DDBJ databases">
        <title>Isolation and whole genome analysis of endospore-forming bacteria from heroin.</title>
        <authorList>
            <person name="Kalinowski J."/>
            <person name="Ahrens B."/>
            <person name="Al-Dilaimi A."/>
            <person name="Winkler A."/>
            <person name="Wibberg D."/>
            <person name="Schleenbecker U."/>
            <person name="Ruckert C."/>
            <person name="Wolfel R."/>
            <person name="Grass G."/>
        </authorList>
    </citation>
    <scope>NUCLEOTIDE SEQUENCE [LARGE SCALE GENOMIC DNA]</scope>
    <source>
        <strain evidence="1 2">7521-2</strain>
    </source>
</reference>
<evidence type="ECO:0000313" key="2">
    <source>
        <dbReference type="Proteomes" id="UP000216961"/>
    </source>
</evidence>
<comment type="caution">
    <text evidence="1">The sequence shown here is derived from an EMBL/GenBank/DDBJ whole genome shotgun (WGS) entry which is preliminary data.</text>
</comment>